<evidence type="ECO:0000259" key="2">
    <source>
        <dbReference type="Pfam" id="PF00188"/>
    </source>
</evidence>
<feature type="region of interest" description="Disordered" evidence="1">
    <location>
        <begin position="112"/>
        <end position="131"/>
    </location>
</feature>
<dbReference type="Proteomes" id="UP000011922">
    <property type="component" value="Unassembled WGS sequence"/>
</dbReference>
<name>M5Q1W2_DESAF</name>
<dbReference type="InterPro" id="IPR035940">
    <property type="entry name" value="CAP_sf"/>
</dbReference>
<dbReference type="PANTHER" id="PTHR31157:SF1">
    <property type="entry name" value="SCP DOMAIN-CONTAINING PROTEIN"/>
    <property type="match status" value="1"/>
</dbReference>
<dbReference type="AlphaFoldDB" id="M5Q1W2"/>
<dbReference type="PANTHER" id="PTHR31157">
    <property type="entry name" value="SCP DOMAIN-CONTAINING PROTEIN"/>
    <property type="match status" value="1"/>
</dbReference>
<dbReference type="Gene3D" id="3.40.33.10">
    <property type="entry name" value="CAP"/>
    <property type="match status" value="1"/>
</dbReference>
<dbReference type="PATRIC" id="fig|1262666.3.peg.1332"/>
<dbReference type="CDD" id="cd05379">
    <property type="entry name" value="CAP_bacterial"/>
    <property type="match status" value="1"/>
</dbReference>
<proteinExistence type="predicted"/>
<sequence length="227" mass="25374">MPRWTGWAEWTRWPRHASSTPAYALKPCVRLLCLALILLMAAFAWSAFPATQATAATPPGSQAPVNLKAVADAVHKRINQIRAEHGLKSLTSTPDLAAIALGHSQDMARRNYFSHNSPEGRTPSDRADKHGYDCRVPVGGNRYQGIGENIFQITAYESIRRKMRDGRQVSEEYTWFTPKKMADKIVAGWMNSPPHRAIILNKHFTKDGLGLAYAPDTKTVYITHNFC</sequence>
<dbReference type="SUPFAM" id="SSF55797">
    <property type="entry name" value="PR-1-like"/>
    <property type="match status" value="1"/>
</dbReference>
<dbReference type="Pfam" id="PF00188">
    <property type="entry name" value="CAP"/>
    <property type="match status" value="1"/>
</dbReference>
<dbReference type="EMBL" id="AOSV01000012">
    <property type="protein sequence ID" value="EMG37916.1"/>
    <property type="molecule type" value="Genomic_DNA"/>
</dbReference>
<evidence type="ECO:0000313" key="3">
    <source>
        <dbReference type="EMBL" id="EMG37916.1"/>
    </source>
</evidence>
<dbReference type="OrthoDB" id="68195at2"/>
<reference evidence="3 4" key="1">
    <citation type="journal article" date="2013" name="Genome Announc.">
        <title>Draft Genome Sequence for Desulfovibrio africanus Strain PCS.</title>
        <authorList>
            <person name="Brown S.D."/>
            <person name="Utturkar S.M."/>
            <person name="Arkin A.P."/>
            <person name="Deutschbauer A.M."/>
            <person name="Elias D.A."/>
            <person name="Hazen T.C."/>
            <person name="Chakraborty R."/>
        </authorList>
    </citation>
    <scope>NUCLEOTIDE SEQUENCE [LARGE SCALE GENOMIC DNA]</scope>
    <source>
        <strain evidence="3 4">PCS</strain>
    </source>
</reference>
<feature type="compositionally biased region" description="Basic and acidic residues" evidence="1">
    <location>
        <begin position="122"/>
        <end position="131"/>
    </location>
</feature>
<organism evidence="3 4">
    <name type="scientific">Desulfocurvibacter africanus PCS</name>
    <dbReference type="NCBI Taxonomy" id="1262666"/>
    <lineage>
        <taxon>Bacteria</taxon>
        <taxon>Pseudomonadati</taxon>
        <taxon>Thermodesulfobacteriota</taxon>
        <taxon>Desulfovibrionia</taxon>
        <taxon>Desulfovibrionales</taxon>
        <taxon>Desulfovibrionaceae</taxon>
        <taxon>Desulfocurvibacter</taxon>
    </lineage>
</organism>
<gene>
    <name evidence="3" type="ORF">PCS_01311</name>
</gene>
<dbReference type="InterPro" id="IPR014044">
    <property type="entry name" value="CAP_dom"/>
</dbReference>
<evidence type="ECO:0000313" key="4">
    <source>
        <dbReference type="Proteomes" id="UP000011922"/>
    </source>
</evidence>
<comment type="caution">
    <text evidence="3">The sequence shown here is derived from an EMBL/GenBank/DDBJ whole genome shotgun (WGS) entry which is preliminary data.</text>
</comment>
<feature type="domain" description="SCP" evidence="2">
    <location>
        <begin position="77"/>
        <end position="225"/>
    </location>
</feature>
<accession>M5Q1W2</accession>
<evidence type="ECO:0000256" key="1">
    <source>
        <dbReference type="SAM" id="MobiDB-lite"/>
    </source>
</evidence>
<protein>
    <recommendedName>
        <fullName evidence="2">SCP domain-containing protein</fullName>
    </recommendedName>
</protein>